<organism evidence="5 6">
    <name type="scientific">Rubellimicrobium rubrum</name>
    <dbReference type="NCBI Taxonomy" id="2585369"/>
    <lineage>
        <taxon>Bacteria</taxon>
        <taxon>Pseudomonadati</taxon>
        <taxon>Pseudomonadota</taxon>
        <taxon>Alphaproteobacteria</taxon>
        <taxon>Rhodobacterales</taxon>
        <taxon>Roseobacteraceae</taxon>
        <taxon>Rubellimicrobium</taxon>
    </lineage>
</organism>
<dbReference type="AlphaFoldDB" id="A0A5C4N287"/>
<dbReference type="InterPro" id="IPR017853">
    <property type="entry name" value="GH"/>
</dbReference>
<dbReference type="SMART" id="SM00642">
    <property type="entry name" value="Aamy"/>
    <property type="match status" value="1"/>
</dbReference>
<dbReference type="InterPro" id="IPR006047">
    <property type="entry name" value="GH13_cat_dom"/>
</dbReference>
<dbReference type="RefSeq" id="WP_139076358.1">
    <property type="nucleotide sequence ID" value="NZ_VDFU01000007.1"/>
</dbReference>
<dbReference type="InterPro" id="IPR022567">
    <property type="entry name" value="DUF3459"/>
</dbReference>
<dbReference type="InterPro" id="IPR013780">
    <property type="entry name" value="Glyco_hydro_b"/>
</dbReference>
<feature type="domain" description="Glycosyl hydrolase family 13 catalytic" evidence="4">
    <location>
        <begin position="12"/>
        <end position="398"/>
    </location>
</feature>
<sequence length="526" mass="59813">MDDWWRGSVTYQIYPRSFQDSNGDGVGDLAGITRRLPLIADLGVDAIWLSPICPSPMVDMGYDVSDHRAVDPLFGTMADFDAMLAEAHRLGLRVILDQVLNHCSSAHPLFQESRRSRDNPKADWFVWSDARPDGTPPNNWQSVFGGPAWEWDARRFQYYLHNFMVSQPDLNFHNPDVQDWALGTLRFWLDRGVDGFRFDTVNFYFHDRLLRDDAADFRVKDRPAFKTYDMQYHLFSKNQPENLAFLGRIRGLMDSYGATVTVGEVGEAHHPIQMMGEYTSGNRLHMAYSFEMMEDRFSAAFFRATLESFRQLAPEGWPCWAFSNHDVPRHASRWARFAADPDRFAKLCAMLLLSFEGSVCLYQGEELGQTQTDLTLEEVIDPQGIAFWPEDKGRDGCRTPMVWDGLHPQGDFTEGRPWLPIKAPQRLHAMDGQVNDPQSVRATYKAMLDLRRHEPALRTAGTAFLDTPEPILAFRRGDLLCAFNLSPQGVEADLPGEGETLLAQDGQWTDGRVRLGPNGAIVARVR</sequence>
<evidence type="ECO:0000313" key="5">
    <source>
        <dbReference type="EMBL" id="TNC50562.1"/>
    </source>
</evidence>
<dbReference type="GO" id="GO:0004556">
    <property type="term" value="F:alpha-amylase activity"/>
    <property type="evidence" value="ECO:0007669"/>
    <property type="project" value="TreeGrafter"/>
</dbReference>
<keyword evidence="6" id="KW-1185">Reference proteome</keyword>
<evidence type="ECO:0000256" key="1">
    <source>
        <dbReference type="ARBA" id="ARBA00008061"/>
    </source>
</evidence>
<dbReference type="CDD" id="cd11330">
    <property type="entry name" value="AmyAc_OligoGlu"/>
    <property type="match status" value="1"/>
</dbReference>
<dbReference type="PANTHER" id="PTHR10357:SF179">
    <property type="entry name" value="NEUTRAL AND BASIC AMINO ACID TRANSPORT PROTEIN RBAT"/>
    <property type="match status" value="1"/>
</dbReference>
<evidence type="ECO:0000256" key="2">
    <source>
        <dbReference type="ARBA" id="ARBA00022801"/>
    </source>
</evidence>
<evidence type="ECO:0000256" key="3">
    <source>
        <dbReference type="ARBA" id="ARBA00023295"/>
    </source>
</evidence>
<comment type="similarity">
    <text evidence="1">Belongs to the glycosyl hydrolase 13 family.</text>
</comment>
<dbReference type="OrthoDB" id="9805159at2"/>
<dbReference type="Pfam" id="PF11941">
    <property type="entry name" value="DUF3459"/>
    <property type="match status" value="1"/>
</dbReference>
<comment type="caution">
    <text evidence="5">The sequence shown here is derived from an EMBL/GenBank/DDBJ whole genome shotgun (WGS) entry which is preliminary data.</text>
</comment>
<reference evidence="5 6" key="1">
    <citation type="submission" date="2019-06" db="EMBL/GenBank/DDBJ databases">
        <title>YIM 131921 draft genome.</title>
        <authorList>
            <person name="Jiang L."/>
        </authorList>
    </citation>
    <scope>NUCLEOTIDE SEQUENCE [LARGE SCALE GENOMIC DNA]</scope>
    <source>
        <strain evidence="5 6">YIM 131921</strain>
    </source>
</reference>
<gene>
    <name evidence="5" type="ORF">FHG66_08350</name>
</gene>
<dbReference type="GO" id="GO:0009313">
    <property type="term" value="P:oligosaccharide catabolic process"/>
    <property type="evidence" value="ECO:0007669"/>
    <property type="project" value="TreeGrafter"/>
</dbReference>
<dbReference type="Gene3D" id="3.20.20.80">
    <property type="entry name" value="Glycosidases"/>
    <property type="match status" value="1"/>
</dbReference>
<accession>A0A5C4N287</accession>
<evidence type="ECO:0000313" key="6">
    <source>
        <dbReference type="Proteomes" id="UP000305887"/>
    </source>
</evidence>
<dbReference type="EMBL" id="VDFU01000007">
    <property type="protein sequence ID" value="TNC50562.1"/>
    <property type="molecule type" value="Genomic_DNA"/>
</dbReference>
<dbReference type="FunFam" id="3.90.400.10:FF:000002">
    <property type="entry name" value="Sucrose isomerase"/>
    <property type="match status" value="1"/>
</dbReference>
<dbReference type="Gene3D" id="3.90.400.10">
    <property type="entry name" value="Oligo-1,6-glucosidase, Domain 2"/>
    <property type="match status" value="1"/>
</dbReference>
<dbReference type="InterPro" id="IPR045857">
    <property type="entry name" value="O16G_dom_2"/>
</dbReference>
<protein>
    <submittedName>
        <fullName evidence="5">DUF3459 domain-containing protein</fullName>
    </submittedName>
</protein>
<name>A0A5C4N287_9RHOB</name>
<keyword evidence="2" id="KW-0378">Hydrolase</keyword>
<dbReference type="Pfam" id="PF00128">
    <property type="entry name" value="Alpha-amylase"/>
    <property type="match status" value="1"/>
</dbReference>
<evidence type="ECO:0000259" key="4">
    <source>
        <dbReference type="SMART" id="SM00642"/>
    </source>
</evidence>
<dbReference type="Proteomes" id="UP000305887">
    <property type="component" value="Unassembled WGS sequence"/>
</dbReference>
<dbReference type="PANTHER" id="PTHR10357">
    <property type="entry name" value="ALPHA-AMYLASE FAMILY MEMBER"/>
    <property type="match status" value="1"/>
</dbReference>
<keyword evidence="3" id="KW-0326">Glycosidase</keyword>
<dbReference type="Gene3D" id="2.60.40.1180">
    <property type="entry name" value="Golgi alpha-mannosidase II"/>
    <property type="match status" value="1"/>
</dbReference>
<dbReference type="SUPFAM" id="SSF51445">
    <property type="entry name" value="(Trans)glycosidases"/>
    <property type="match status" value="1"/>
</dbReference>
<proteinExistence type="inferred from homology"/>